<dbReference type="VEuPathDB" id="AmoebaDB:ACA1_108420"/>
<organism evidence="6 7">
    <name type="scientific">Acanthamoeba castellanii (strain ATCC 30010 / Neff)</name>
    <dbReference type="NCBI Taxonomy" id="1257118"/>
    <lineage>
        <taxon>Eukaryota</taxon>
        <taxon>Amoebozoa</taxon>
        <taxon>Discosea</taxon>
        <taxon>Longamoebia</taxon>
        <taxon>Centramoebida</taxon>
        <taxon>Acanthamoebidae</taxon>
        <taxon>Acanthamoeba</taxon>
    </lineage>
</organism>
<proteinExistence type="predicted"/>
<dbReference type="PROSITE" id="PS51706">
    <property type="entry name" value="G_ENGB"/>
    <property type="match status" value="1"/>
</dbReference>
<dbReference type="RefSeq" id="XP_004332807.1">
    <property type="nucleotide sequence ID" value="XM_004332759.1"/>
</dbReference>
<evidence type="ECO:0000313" key="7">
    <source>
        <dbReference type="Proteomes" id="UP000011083"/>
    </source>
</evidence>
<keyword evidence="1" id="KW-0479">Metal-binding</keyword>
<evidence type="ECO:0000313" key="6">
    <source>
        <dbReference type="EMBL" id="ELR10794.1"/>
    </source>
</evidence>
<dbReference type="PANTHER" id="PTHR47560:SF1">
    <property type="entry name" value="EXPRESSED PROTEIN"/>
    <property type="match status" value="1"/>
</dbReference>
<dbReference type="Proteomes" id="UP000011083">
    <property type="component" value="Unassembled WGS sequence"/>
</dbReference>
<dbReference type="AlphaFoldDB" id="L8GD60"/>
<evidence type="ECO:0000256" key="1">
    <source>
        <dbReference type="ARBA" id="ARBA00022723"/>
    </source>
</evidence>
<evidence type="ECO:0000256" key="2">
    <source>
        <dbReference type="ARBA" id="ARBA00022741"/>
    </source>
</evidence>
<dbReference type="EMBL" id="KB008174">
    <property type="protein sequence ID" value="ELR10794.1"/>
    <property type="molecule type" value="Genomic_DNA"/>
</dbReference>
<dbReference type="SUPFAM" id="SSF52540">
    <property type="entry name" value="P-loop containing nucleoside triphosphate hydrolases"/>
    <property type="match status" value="1"/>
</dbReference>
<dbReference type="STRING" id="1257118.L8GD60"/>
<dbReference type="GeneID" id="14911225"/>
<accession>L8GD60</accession>
<dbReference type="KEGG" id="acan:ACA1_108420"/>
<keyword evidence="3" id="KW-0460">Magnesium</keyword>
<dbReference type="OrthoDB" id="391988at2759"/>
<dbReference type="GO" id="GO:0005525">
    <property type="term" value="F:GTP binding"/>
    <property type="evidence" value="ECO:0007669"/>
    <property type="project" value="UniProtKB-KW"/>
</dbReference>
<dbReference type="InterPro" id="IPR006073">
    <property type="entry name" value="GTP-bd"/>
</dbReference>
<keyword evidence="7" id="KW-1185">Reference proteome</keyword>
<evidence type="ECO:0000256" key="3">
    <source>
        <dbReference type="ARBA" id="ARBA00022842"/>
    </source>
</evidence>
<feature type="domain" description="EngB-type G" evidence="5">
    <location>
        <begin position="67"/>
        <end position="122"/>
    </location>
</feature>
<gene>
    <name evidence="6" type="ORF">ACA1_108420</name>
</gene>
<dbReference type="PANTHER" id="PTHR47560">
    <property type="entry name" value="EXPRESSED PROTEIN"/>
    <property type="match status" value="1"/>
</dbReference>
<dbReference type="InterPro" id="IPR027417">
    <property type="entry name" value="P-loop_NTPase"/>
</dbReference>
<dbReference type="GO" id="GO:0046872">
    <property type="term" value="F:metal ion binding"/>
    <property type="evidence" value="ECO:0007669"/>
    <property type="project" value="UniProtKB-KW"/>
</dbReference>
<name>L8GD60_ACACF</name>
<dbReference type="Gene3D" id="3.40.50.300">
    <property type="entry name" value="P-loop containing nucleotide triphosphate hydrolases"/>
    <property type="match status" value="1"/>
</dbReference>
<dbReference type="PRINTS" id="PR00326">
    <property type="entry name" value="GTP1OBG"/>
</dbReference>
<protein>
    <submittedName>
        <fullName evidence="6">GTP binding protein</fullName>
    </submittedName>
</protein>
<keyword evidence="4" id="KW-0342">GTP-binding</keyword>
<dbReference type="InterPro" id="IPR030393">
    <property type="entry name" value="G_ENGB_dom"/>
</dbReference>
<reference evidence="6 7" key="1">
    <citation type="journal article" date="2013" name="Genome Biol.">
        <title>Genome of Acanthamoeba castellanii highlights extensive lateral gene transfer and early evolution of tyrosine kinase signaling.</title>
        <authorList>
            <person name="Clarke M."/>
            <person name="Lohan A.J."/>
            <person name="Liu B."/>
            <person name="Lagkouvardos I."/>
            <person name="Roy S."/>
            <person name="Zafar N."/>
            <person name="Bertelli C."/>
            <person name="Schilde C."/>
            <person name="Kianianmomeni A."/>
            <person name="Burglin T.R."/>
            <person name="Frech C."/>
            <person name="Turcotte B."/>
            <person name="Kopec K.O."/>
            <person name="Synnott J.M."/>
            <person name="Choo C."/>
            <person name="Paponov I."/>
            <person name="Finkler A."/>
            <person name="Soon Heng Tan C."/>
            <person name="Hutchins A.P."/>
            <person name="Weinmeier T."/>
            <person name="Rattei T."/>
            <person name="Chu J.S."/>
            <person name="Gimenez G."/>
            <person name="Irimia M."/>
            <person name="Rigden D.J."/>
            <person name="Fitzpatrick D.A."/>
            <person name="Lorenzo-Morales J."/>
            <person name="Bateman A."/>
            <person name="Chiu C.H."/>
            <person name="Tang P."/>
            <person name="Hegemann P."/>
            <person name="Fromm H."/>
            <person name="Raoult D."/>
            <person name="Greub G."/>
            <person name="Miranda-Saavedra D."/>
            <person name="Chen N."/>
            <person name="Nash P."/>
            <person name="Ginger M.L."/>
            <person name="Horn M."/>
            <person name="Schaap P."/>
            <person name="Caler L."/>
            <person name="Loftus B."/>
        </authorList>
    </citation>
    <scope>NUCLEOTIDE SEQUENCE [LARGE SCALE GENOMIC DNA]</scope>
    <source>
        <strain evidence="6 7">Neff</strain>
    </source>
</reference>
<keyword evidence="2" id="KW-0547">Nucleotide-binding</keyword>
<dbReference type="Pfam" id="PF01926">
    <property type="entry name" value="MMR_HSR1"/>
    <property type="match status" value="1"/>
</dbReference>
<evidence type="ECO:0000256" key="4">
    <source>
        <dbReference type="ARBA" id="ARBA00023134"/>
    </source>
</evidence>
<evidence type="ECO:0000259" key="5">
    <source>
        <dbReference type="PROSITE" id="PS51706"/>
    </source>
</evidence>
<sequence length="122" mass="13714">MTPVDSKILDYIDRLKLGRRKDEPPPVTDGRRKEQLAKVRTETDKLWERKVTFLGGATARESFLPEDLPEIAFIGRSNVGKSSLINALTAQGKVRVSDTPGETQQINWYRVGKHLTLIDLPG</sequence>